<organism evidence="3 4">
    <name type="scientific">Gonapodya prolifera (strain JEL478)</name>
    <name type="common">Monoblepharis prolifera</name>
    <dbReference type="NCBI Taxonomy" id="1344416"/>
    <lineage>
        <taxon>Eukaryota</taxon>
        <taxon>Fungi</taxon>
        <taxon>Fungi incertae sedis</taxon>
        <taxon>Chytridiomycota</taxon>
        <taxon>Chytridiomycota incertae sedis</taxon>
        <taxon>Monoblepharidomycetes</taxon>
        <taxon>Monoblepharidales</taxon>
        <taxon>Gonapodyaceae</taxon>
        <taxon>Gonapodya</taxon>
    </lineage>
</organism>
<protein>
    <recommendedName>
        <fullName evidence="2">Transcription factor TFIIIC triple barrel domain-containing protein</fullName>
    </recommendedName>
</protein>
<dbReference type="GO" id="GO:0006383">
    <property type="term" value="P:transcription by RNA polymerase III"/>
    <property type="evidence" value="ECO:0007669"/>
    <property type="project" value="InterPro"/>
</dbReference>
<dbReference type="GO" id="GO:0000127">
    <property type="term" value="C:transcription factor TFIIIC complex"/>
    <property type="evidence" value="ECO:0007669"/>
    <property type="project" value="TreeGrafter"/>
</dbReference>
<dbReference type="OMA" id="HERTIGT"/>
<dbReference type="InterPro" id="IPR042771">
    <property type="entry name" value="GTF3C6-like"/>
</dbReference>
<feature type="compositionally biased region" description="Low complexity" evidence="1">
    <location>
        <begin position="189"/>
        <end position="204"/>
    </location>
</feature>
<dbReference type="AlphaFoldDB" id="A0A139AGV1"/>
<dbReference type="InterPro" id="IPR019481">
    <property type="entry name" value="TFIIIC_triple_barrel"/>
</dbReference>
<feature type="domain" description="Transcription factor TFIIIC triple barrel" evidence="2">
    <location>
        <begin position="29"/>
        <end position="169"/>
    </location>
</feature>
<feature type="region of interest" description="Disordered" evidence="1">
    <location>
        <begin position="1"/>
        <end position="26"/>
    </location>
</feature>
<dbReference type="PANTHER" id="PTHR21860:SF2">
    <property type="entry name" value="GENERAL TRANSCRIPTION FACTOR 3C POLYPEPTIDE 6"/>
    <property type="match status" value="1"/>
</dbReference>
<evidence type="ECO:0000313" key="4">
    <source>
        <dbReference type="Proteomes" id="UP000070544"/>
    </source>
</evidence>
<feature type="region of interest" description="Disordered" evidence="1">
    <location>
        <begin position="163"/>
        <end position="223"/>
    </location>
</feature>
<proteinExistence type="predicted"/>
<feature type="compositionally biased region" description="Polar residues" evidence="1">
    <location>
        <begin position="213"/>
        <end position="223"/>
    </location>
</feature>
<evidence type="ECO:0000259" key="2">
    <source>
        <dbReference type="Pfam" id="PF10419"/>
    </source>
</evidence>
<name>A0A139AGV1_GONPJ</name>
<accession>A0A139AGV1</accession>
<dbReference type="Gene3D" id="2.60.40.4370">
    <property type="match status" value="1"/>
</dbReference>
<dbReference type="Pfam" id="PF10419">
    <property type="entry name" value="TFIIIC_sub6"/>
    <property type="match status" value="1"/>
</dbReference>
<dbReference type="PANTHER" id="PTHR21860">
    <property type="entry name" value="TRANSCRIPTION INITIATION FACTOR IIIC TFIIIC , POLYPEPTIDE 6-RELATED"/>
    <property type="match status" value="1"/>
</dbReference>
<feature type="compositionally biased region" description="Polar residues" evidence="1">
    <location>
        <begin position="167"/>
        <end position="183"/>
    </location>
</feature>
<evidence type="ECO:0000313" key="3">
    <source>
        <dbReference type="EMBL" id="KXS15675.1"/>
    </source>
</evidence>
<sequence>MAAASSSSHRTSHVGMSAQQLQNDDDDWEEETTYALLDLGRHTPSSLIRSALDKDPTYQLIGLDTPTPYLRLGHLVFRGKHERTIGTELIIGPTGWDYEDRRAAEAAIPLGKPQSGPWIDRGPPPGPTMGPYAGGPGAGGIGGIGGAGDQRYEIVATTRRRVHMTRVQLTQRTDAQPAASTSDGRAGPRRSAAPAAGGPSSGRPSAEKPSRTAAPQSDESMDD</sequence>
<dbReference type="EMBL" id="KQ965760">
    <property type="protein sequence ID" value="KXS15675.1"/>
    <property type="molecule type" value="Genomic_DNA"/>
</dbReference>
<reference evidence="3 4" key="1">
    <citation type="journal article" date="2015" name="Genome Biol. Evol.">
        <title>Phylogenomic analyses indicate that early fungi evolved digesting cell walls of algal ancestors of land plants.</title>
        <authorList>
            <person name="Chang Y."/>
            <person name="Wang S."/>
            <person name="Sekimoto S."/>
            <person name="Aerts A.L."/>
            <person name="Choi C."/>
            <person name="Clum A."/>
            <person name="LaButti K.M."/>
            <person name="Lindquist E.A."/>
            <person name="Yee Ngan C."/>
            <person name="Ohm R.A."/>
            <person name="Salamov A.A."/>
            <person name="Grigoriev I.V."/>
            <person name="Spatafora J.W."/>
            <person name="Berbee M.L."/>
        </authorList>
    </citation>
    <scope>NUCLEOTIDE SEQUENCE [LARGE SCALE GENOMIC DNA]</scope>
    <source>
        <strain evidence="3 4">JEL478</strain>
    </source>
</reference>
<gene>
    <name evidence="3" type="ORF">M427DRAFT_32103</name>
</gene>
<dbReference type="STRING" id="1344416.A0A139AGV1"/>
<evidence type="ECO:0000256" key="1">
    <source>
        <dbReference type="SAM" id="MobiDB-lite"/>
    </source>
</evidence>
<dbReference type="OrthoDB" id="1877767at2759"/>
<keyword evidence="4" id="KW-1185">Reference proteome</keyword>
<dbReference type="Proteomes" id="UP000070544">
    <property type="component" value="Unassembled WGS sequence"/>
</dbReference>